<reference evidence="1" key="1">
    <citation type="submission" date="2020-08" db="EMBL/GenBank/DDBJ databases">
        <title>Multicomponent nature underlies the extraordinary mechanical properties of spider dragline silk.</title>
        <authorList>
            <person name="Kono N."/>
            <person name="Nakamura H."/>
            <person name="Mori M."/>
            <person name="Yoshida Y."/>
            <person name="Ohtoshi R."/>
            <person name="Malay A.D."/>
            <person name="Moran D.A.P."/>
            <person name="Tomita M."/>
            <person name="Numata K."/>
            <person name="Arakawa K."/>
        </authorList>
    </citation>
    <scope>NUCLEOTIDE SEQUENCE</scope>
</reference>
<dbReference type="AlphaFoldDB" id="A0A8X6UK60"/>
<dbReference type="EMBL" id="BMAW01030898">
    <property type="protein sequence ID" value="GFU18601.1"/>
    <property type="molecule type" value="Genomic_DNA"/>
</dbReference>
<organism evidence="1 2">
    <name type="scientific">Nephila pilipes</name>
    <name type="common">Giant wood spider</name>
    <name type="synonym">Nephila maculata</name>
    <dbReference type="NCBI Taxonomy" id="299642"/>
    <lineage>
        <taxon>Eukaryota</taxon>
        <taxon>Metazoa</taxon>
        <taxon>Ecdysozoa</taxon>
        <taxon>Arthropoda</taxon>
        <taxon>Chelicerata</taxon>
        <taxon>Arachnida</taxon>
        <taxon>Araneae</taxon>
        <taxon>Araneomorphae</taxon>
        <taxon>Entelegynae</taxon>
        <taxon>Araneoidea</taxon>
        <taxon>Nephilidae</taxon>
        <taxon>Nephila</taxon>
    </lineage>
</organism>
<protein>
    <submittedName>
        <fullName evidence="1">Uncharacterized protein</fullName>
    </submittedName>
</protein>
<sequence>MAHSISDINCDIQIVFHCGQVINWKSHYAVERQKQNSFRIECYLSFPPINILSATPFFRVPPTFERDSRDCHFSTGASRYDRFKACANHDSHPERERHLEHFFPKKHCTLKSQTKRKINIQQLWRATW</sequence>
<gene>
    <name evidence="1" type="ORF">NPIL_372681</name>
</gene>
<evidence type="ECO:0000313" key="1">
    <source>
        <dbReference type="EMBL" id="GFU18601.1"/>
    </source>
</evidence>
<evidence type="ECO:0000313" key="2">
    <source>
        <dbReference type="Proteomes" id="UP000887013"/>
    </source>
</evidence>
<comment type="caution">
    <text evidence="1">The sequence shown here is derived from an EMBL/GenBank/DDBJ whole genome shotgun (WGS) entry which is preliminary data.</text>
</comment>
<keyword evidence="2" id="KW-1185">Reference proteome</keyword>
<dbReference type="Proteomes" id="UP000887013">
    <property type="component" value="Unassembled WGS sequence"/>
</dbReference>
<proteinExistence type="predicted"/>
<name>A0A8X6UK60_NEPPI</name>
<accession>A0A8X6UK60</accession>